<reference evidence="4" key="2">
    <citation type="submission" date="2019-09" db="UniProtKB">
        <authorList>
            <consortium name="WormBaseParasite"/>
        </authorList>
    </citation>
    <scope>IDENTIFICATION</scope>
</reference>
<evidence type="ECO:0000313" key="4">
    <source>
        <dbReference type="WBParaSite" id="HPBE_0000357701-mRNA-1"/>
    </source>
</evidence>
<evidence type="ECO:0000313" key="3">
    <source>
        <dbReference type="Proteomes" id="UP000050761"/>
    </source>
</evidence>
<keyword evidence="1" id="KW-0732">Signal</keyword>
<evidence type="ECO:0000313" key="2">
    <source>
        <dbReference type="EMBL" id="VDO37448.1"/>
    </source>
</evidence>
<dbReference type="Proteomes" id="UP000050761">
    <property type="component" value="Unassembled WGS sequence"/>
</dbReference>
<accession>A0A3P7Y7Q1</accession>
<reference evidence="2 3" key="1">
    <citation type="submission" date="2018-11" db="EMBL/GenBank/DDBJ databases">
        <authorList>
            <consortium name="Pathogen Informatics"/>
        </authorList>
    </citation>
    <scope>NUCLEOTIDE SEQUENCE [LARGE SCALE GENOMIC DNA]</scope>
</reference>
<feature type="signal peptide" evidence="1">
    <location>
        <begin position="1"/>
        <end position="16"/>
    </location>
</feature>
<feature type="chain" id="PRO_5044551332" evidence="1">
    <location>
        <begin position="17"/>
        <end position="135"/>
    </location>
</feature>
<gene>
    <name evidence="2" type="ORF">HPBE_LOCUS3578</name>
</gene>
<proteinExistence type="predicted"/>
<dbReference type="AlphaFoldDB" id="A0A183FBN5"/>
<dbReference type="OrthoDB" id="5858430at2759"/>
<organism evidence="3 4">
    <name type="scientific">Heligmosomoides polygyrus</name>
    <name type="common">Parasitic roundworm</name>
    <dbReference type="NCBI Taxonomy" id="6339"/>
    <lineage>
        <taxon>Eukaryota</taxon>
        <taxon>Metazoa</taxon>
        <taxon>Ecdysozoa</taxon>
        <taxon>Nematoda</taxon>
        <taxon>Chromadorea</taxon>
        <taxon>Rhabditida</taxon>
        <taxon>Rhabditina</taxon>
        <taxon>Rhabditomorpha</taxon>
        <taxon>Strongyloidea</taxon>
        <taxon>Heligmosomidae</taxon>
        <taxon>Heligmosomoides</taxon>
    </lineage>
</organism>
<dbReference type="EMBL" id="UZAH01010734">
    <property type="protein sequence ID" value="VDO37448.1"/>
    <property type="molecule type" value="Genomic_DNA"/>
</dbReference>
<sequence length="135" mass="15169">MRLALLVLLLIAVTNAGLLDSARGKAKEIFENGSLGSKLKDAFRKFKNILNNTSILQIREKFDGMKKKLIDKLTLSPEAKAAFEEKMKRFLNIKKDRVQAVGDSIDEINLNKNVSELLYQGDIVLTQYVCEIGLL</sequence>
<dbReference type="WBParaSite" id="HPBE_0000357701-mRNA-1">
    <property type="protein sequence ID" value="HPBE_0000357701-mRNA-1"/>
    <property type="gene ID" value="HPBE_0000357701"/>
</dbReference>
<evidence type="ECO:0000256" key="1">
    <source>
        <dbReference type="SAM" id="SignalP"/>
    </source>
</evidence>
<keyword evidence="3" id="KW-1185">Reference proteome</keyword>
<name>A0A183FBN5_HELPZ</name>
<accession>A0A183FBN5</accession>
<protein>
    <submittedName>
        <fullName evidence="4">DUF148 domain-containing protein</fullName>
    </submittedName>
</protein>